<dbReference type="EMBL" id="SSHH01000001">
    <property type="protein sequence ID" value="TIX51847.1"/>
    <property type="molecule type" value="Genomic_DNA"/>
</dbReference>
<evidence type="ECO:0000313" key="1">
    <source>
        <dbReference type="EMBL" id="TIX51847.1"/>
    </source>
</evidence>
<proteinExistence type="predicted"/>
<protein>
    <submittedName>
        <fullName evidence="1">DUF4259 domain-containing protein</fullName>
    </submittedName>
</protein>
<dbReference type="InterPro" id="IPR025355">
    <property type="entry name" value="DUF4259"/>
</dbReference>
<dbReference type="Proteomes" id="UP000309389">
    <property type="component" value="Unassembled WGS sequence"/>
</dbReference>
<dbReference type="AlphaFoldDB" id="A0A4V4U8Y4"/>
<name>A0A4V4U8Y4_9SPHN</name>
<dbReference type="RefSeq" id="WP_136692636.1">
    <property type="nucleotide sequence ID" value="NZ_SSHH01000001.1"/>
</dbReference>
<gene>
    <name evidence="1" type="ORF">E5222_05230</name>
</gene>
<sequence length="126" mass="13699">MGAWGLLFDENDDAADWLAGFADAPDWSAVDDAFALDEDYVEAPEASNALAAAEVVAAAIGNASPRLKANVGGWASDQPDQGNARREIAIKAVKRVRDDSELSELWEETDEFEDWKKSVDETIARL</sequence>
<reference evidence="1 2" key="1">
    <citation type="submission" date="2019-04" db="EMBL/GenBank/DDBJ databases">
        <title>Altererythrobacter aquimixticola sp. nov., isolated from sediment of junction between the ocean and a freshwater spring.</title>
        <authorList>
            <person name="Yoon J.-H."/>
        </authorList>
    </citation>
    <scope>NUCLEOTIDE SEQUENCE [LARGE SCALE GENOMIC DNA]</scope>
    <source>
        <strain evidence="1 2">SSKS-13</strain>
    </source>
</reference>
<dbReference type="OrthoDB" id="7594887at2"/>
<organism evidence="1 2">
    <name type="scientific">Alteraurantiacibacter aquimixticola</name>
    <dbReference type="NCBI Taxonomy" id="2489173"/>
    <lineage>
        <taxon>Bacteria</taxon>
        <taxon>Pseudomonadati</taxon>
        <taxon>Pseudomonadota</taxon>
        <taxon>Alphaproteobacteria</taxon>
        <taxon>Sphingomonadales</taxon>
        <taxon>Erythrobacteraceae</taxon>
        <taxon>Alteraurantiacibacter</taxon>
    </lineage>
</organism>
<evidence type="ECO:0000313" key="2">
    <source>
        <dbReference type="Proteomes" id="UP000309389"/>
    </source>
</evidence>
<keyword evidence="2" id="KW-1185">Reference proteome</keyword>
<comment type="caution">
    <text evidence="1">The sequence shown here is derived from an EMBL/GenBank/DDBJ whole genome shotgun (WGS) entry which is preliminary data.</text>
</comment>
<dbReference type="Pfam" id="PF14078">
    <property type="entry name" value="DUF4259"/>
    <property type="match status" value="1"/>
</dbReference>
<accession>A0A4V4U8Y4</accession>